<dbReference type="GO" id="GO:0008235">
    <property type="term" value="F:metalloexopeptidase activity"/>
    <property type="evidence" value="ECO:0007669"/>
    <property type="project" value="TreeGrafter"/>
</dbReference>
<evidence type="ECO:0000256" key="5">
    <source>
        <dbReference type="ARBA" id="ARBA00023049"/>
    </source>
</evidence>
<keyword evidence="1" id="KW-0645">Protease</keyword>
<dbReference type="GO" id="GO:0008270">
    <property type="term" value="F:zinc ion binding"/>
    <property type="evidence" value="ECO:0007669"/>
    <property type="project" value="TreeGrafter"/>
</dbReference>
<evidence type="ECO:0000256" key="1">
    <source>
        <dbReference type="ARBA" id="ARBA00022670"/>
    </source>
</evidence>
<protein>
    <recommendedName>
        <fullName evidence="6">JAB domain-containing protein</fullName>
    </recommendedName>
</protein>
<keyword evidence="5" id="KW-0482">Metalloprotease</keyword>
<evidence type="ECO:0000313" key="8">
    <source>
        <dbReference type="Proteomes" id="UP000001880"/>
    </source>
</evidence>
<dbReference type="AlphaFoldDB" id="D0LKV8"/>
<dbReference type="InterPro" id="IPR028090">
    <property type="entry name" value="JAB_dom_prok"/>
</dbReference>
<keyword evidence="2" id="KW-0479">Metal-binding</keyword>
<dbReference type="Gene3D" id="3.40.140.10">
    <property type="entry name" value="Cytidine Deaminase, domain 2"/>
    <property type="match status" value="1"/>
</dbReference>
<keyword evidence="3" id="KW-0378">Hydrolase</keyword>
<dbReference type="STRING" id="502025.Hoch_4180"/>
<evidence type="ECO:0000256" key="4">
    <source>
        <dbReference type="ARBA" id="ARBA00022833"/>
    </source>
</evidence>
<dbReference type="Pfam" id="PF14464">
    <property type="entry name" value="Prok-JAB"/>
    <property type="match status" value="1"/>
</dbReference>
<organism evidence="7 8">
    <name type="scientific">Haliangium ochraceum (strain DSM 14365 / JCM 11303 / SMP-2)</name>
    <dbReference type="NCBI Taxonomy" id="502025"/>
    <lineage>
        <taxon>Bacteria</taxon>
        <taxon>Pseudomonadati</taxon>
        <taxon>Myxococcota</taxon>
        <taxon>Polyangia</taxon>
        <taxon>Haliangiales</taxon>
        <taxon>Kofleriaceae</taxon>
        <taxon>Haliangium</taxon>
    </lineage>
</organism>
<dbReference type="eggNOG" id="COG1310">
    <property type="taxonomic scope" value="Bacteria"/>
</dbReference>
<dbReference type="RefSeq" id="WP_012829276.1">
    <property type="nucleotide sequence ID" value="NC_013440.1"/>
</dbReference>
<evidence type="ECO:0000259" key="6">
    <source>
        <dbReference type="Pfam" id="PF14464"/>
    </source>
</evidence>
<dbReference type="OrthoDB" id="9802958at2"/>
<name>D0LKV8_HALO1</name>
<reference evidence="7 8" key="1">
    <citation type="journal article" date="2010" name="Stand. Genomic Sci.">
        <title>Complete genome sequence of Haliangium ochraceum type strain (SMP-2).</title>
        <authorList>
            <consortium name="US DOE Joint Genome Institute (JGI-PGF)"/>
            <person name="Ivanova N."/>
            <person name="Daum C."/>
            <person name="Lang E."/>
            <person name="Abt B."/>
            <person name="Kopitz M."/>
            <person name="Saunders E."/>
            <person name="Lapidus A."/>
            <person name="Lucas S."/>
            <person name="Glavina Del Rio T."/>
            <person name="Nolan M."/>
            <person name="Tice H."/>
            <person name="Copeland A."/>
            <person name="Cheng J.F."/>
            <person name="Chen F."/>
            <person name="Bruce D."/>
            <person name="Goodwin L."/>
            <person name="Pitluck S."/>
            <person name="Mavromatis K."/>
            <person name="Pati A."/>
            <person name="Mikhailova N."/>
            <person name="Chen A."/>
            <person name="Palaniappan K."/>
            <person name="Land M."/>
            <person name="Hauser L."/>
            <person name="Chang Y.J."/>
            <person name="Jeffries C.D."/>
            <person name="Detter J.C."/>
            <person name="Brettin T."/>
            <person name="Rohde M."/>
            <person name="Goker M."/>
            <person name="Bristow J."/>
            <person name="Markowitz V."/>
            <person name="Eisen J.A."/>
            <person name="Hugenholtz P."/>
            <person name="Kyrpides N.C."/>
            <person name="Klenk H.P."/>
        </authorList>
    </citation>
    <scope>NUCLEOTIDE SEQUENCE [LARGE SCALE GENOMIC DNA]</scope>
    <source>
        <strain evidence="8">DSM 14365 / CIP 107738 / JCM 11303 / AJ 13395 / SMP-2</strain>
    </source>
</reference>
<dbReference type="PANTHER" id="PTHR34858:SF1">
    <property type="entry name" value="CYSO-CYSTEINE PEPTIDASE"/>
    <property type="match status" value="1"/>
</dbReference>
<dbReference type="InterPro" id="IPR051929">
    <property type="entry name" value="VirAsm_ModProt"/>
</dbReference>
<evidence type="ECO:0000256" key="2">
    <source>
        <dbReference type="ARBA" id="ARBA00022723"/>
    </source>
</evidence>
<dbReference type="HOGENOM" id="CLU_116765_3_0_7"/>
<keyword evidence="8" id="KW-1185">Reference proteome</keyword>
<dbReference type="GO" id="GO:0006508">
    <property type="term" value="P:proteolysis"/>
    <property type="evidence" value="ECO:0007669"/>
    <property type="project" value="UniProtKB-KW"/>
</dbReference>
<evidence type="ECO:0000256" key="3">
    <source>
        <dbReference type="ARBA" id="ARBA00022801"/>
    </source>
</evidence>
<sequence length="177" mass="19174">MSGDITISPPATSGMIPIDIPAQLMERVFREAREAFPAECCGWMAGPKHERVVTSVRPCVNAQDSDSDGGAPDSIAGRSAETAYVIAGSDLVAFNRGFRDPEPPRIIYHSHPNGRAYFSDTDQQVATSPWGDGPAYEVQQLVVGIDDQRVTEAALFAWSDDAGQFVEIARFDGRDDV</sequence>
<dbReference type="EMBL" id="CP001804">
    <property type="protein sequence ID" value="ACY16678.1"/>
    <property type="molecule type" value="Genomic_DNA"/>
</dbReference>
<keyword evidence="4" id="KW-0862">Zinc</keyword>
<evidence type="ECO:0000313" key="7">
    <source>
        <dbReference type="EMBL" id="ACY16678.1"/>
    </source>
</evidence>
<accession>D0LKV8</accession>
<dbReference type="KEGG" id="hoh:Hoch_4180"/>
<dbReference type="SUPFAM" id="SSF102712">
    <property type="entry name" value="JAB1/MPN domain"/>
    <property type="match status" value="1"/>
</dbReference>
<proteinExistence type="predicted"/>
<dbReference type="Proteomes" id="UP000001880">
    <property type="component" value="Chromosome"/>
</dbReference>
<feature type="domain" description="JAB" evidence="6">
    <location>
        <begin position="21"/>
        <end position="129"/>
    </location>
</feature>
<dbReference type="PANTHER" id="PTHR34858">
    <property type="entry name" value="CYSO-CYSTEINE PEPTIDASE"/>
    <property type="match status" value="1"/>
</dbReference>
<gene>
    <name evidence="7" type="ordered locus">Hoch_4180</name>
</gene>